<dbReference type="GO" id="GO:0031593">
    <property type="term" value="F:polyubiquitin modification-dependent protein binding"/>
    <property type="evidence" value="ECO:0007669"/>
    <property type="project" value="TreeGrafter"/>
</dbReference>
<dbReference type="EMBL" id="NMUH01001058">
    <property type="protein sequence ID" value="MQL88453.1"/>
    <property type="molecule type" value="Genomic_DNA"/>
</dbReference>
<evidence type="ECO:0000313" key="4">
    <source>
        <dbReference type="Proteomes" id="UP000652761"/>
    </source>
</evidence>
<sequence>SFQSKTSGTAGTSSVQSKTSGTAGTSSVQNTTSAPASLPLPTGPPTQAPAVASSTAASESASTGALANAYGQAASNIVAGSNLEQTVQQLMDMGGGNWDKDTVLRALRAAYNNPERAGIPASAEVAVPAPHIPSNQAPGPPASATGAPISGLPNSSPLNMFPQRRKKKSGERKRREKKNGEGKGKDLHAIDKSSDLRSCNKSKARNHEVGALATEQLTLERQNALGVG</sequence>
<accession>A0A843V6Y6</accession>
<dbReference type="Pfam" id="PF00627">
    <property type="entry name" value="UBA"/>
    <property type="match status" value="1"/>
</dbReference>
<dbReference type="SUPFAM" id="SSF46934">
    <property type="entry name" value="UBA-like"/>
    <property type="match status" value="1"/>
</dbReference>
<evidence type="ECO:0000313" key="3">
    <source>
        <dbReference type="EMBL" id="MQL88453.1"/>
    </source>
</evidence>
<comment type="caution">
    <text evidence="3">The sequence shown here is derived from an EMBL/GenBank/DDBJ whole genome shotgun (WGS) entry which is preliminary data.</text>
</comment>
<gene>
    <name evidence="3" type="ORF">Taro_021013</name>
</gene>
<feature type="compositionally biased region" description="Basic and acidic residues" evidence="1">
    <location>
        <begin position="178"/>
        <end position="195"/>
    </location>
</feature>
<feature type="compositionally biased region" description="Low complexity" evidence="1">
    <location>
        <begin position="142"/>
        <end position="151"/>
    </location>
</feature>
<dbReference type="InterPro" id="IPR015940">
    <property type="entry name" value="UBA"/>
</dbReference>
<reference evidence="3" key="1">
    <citation type="submission" date="2017-07" db="EMBL/GenBank/DDBJ databases">
        <title>Taro Niue Genome Assembly and Annotation.</title>
        <authorList>
            <person name="Atibalentja N."/>
            <person name="Keating K."/>
            <person name="Fields C.J."/>
        </authorList>
    </citation>
    <scope>NUCLEOTIDE SEQUENCE</scope>
    <source>
        <strain evidence="3">Niue_2</strain>
        <tissue evidence="3">Leaf</tissue>
    </source>
</reference>
<dbReference type="GO" id="GO:0005829">
    <property type="term" value="C:cytosol"/>
    <property type="evidence" value="ECO:0007669"/>
    <property type="project" value="TreeGrafter"/>
</dbReference>
<dbReference type="GO" id="GO:0070628">
    <property type="term" value="F:proteasome binding"/>
    <property type="evidence" value="ECO:0007669"/>
    <property type="project" value="TreeGrafter"/>
</dbReference>
<feature type="domain" description="UBA" evidence="2">
    <location>
        <begin position="81"/>
        <end position="117"/>
    </location>
</feature>
<dbReference type="OrthoDB" id="1745068at2759"/>
<dbReference type="GO" id="GO:0043130">
    <property type="term" value="F:ubiquitin binding"/>
    <property type="evidence" value="ECO:0007669"/>
    <property type="project" value="TreeGrafter"/>
</dbReference>
<feature type="compositionally biased region" description="Polar residues" evidence="1">
    <location>
        <begin position="1"/>
        <end position="35"/>
    </location>
</feature>
<organism evidence="3 4">
    <name type="scientific">Colocasia esculenta</name>
    <name type="common">Wild taro</name>
    <name type="synonym">Arum esculentum</name>
    <dbReference type="NCBI Taxonomy" id="4460"/>
    <lineage>
        <taxon>Eukaryota</taxon>
        <taxon>Viridiplantae</taxon>
        <taxon>Streptophyta</taxon>
        <taxon>Embryophyta</taxon>
        <taxon>Tracheophyta</taxon>
        <taxon>Spermatophyta</taxon>
        <taxon>Magnoliopsida</taxon>
        <taxon>Liliopsida</taxon>
        <taxon>Araceae</taxon>
        <taxon>Aroideae</taxon>
        <taxon>Colocasieae</taxon>
        <taxon>Colocasia</taxon>
    </lineage>
</organism>
<proteinExistence type="predicted"/>
<dbReference type="FunFam" id="1.10.8.10:FF:000003">
    <property type="entry name" value="UV excision repair protein RAD23 homolog"/>
    <property type="match status" value="1"/>
</dbReference>
<feature type="compositionally biased region" description="Basic residues" evidence="1">
    <location>
        <begin position="163"/>
        <end position="177"/>
    </location>
</feature>
<evidence type="ECO:0000256" key="1">
    <source>
        <dbReference type="SAM" id="MobiDB-lite"/>
    </source>
</evidence>
<dbReference type="GO" id="GO:0005654">
    <property type="term" value="C:nucleoplasm"/>
    <property type="evidence" value="ECO:0007669"/>
    <property type="project" value="TreeGrafter"/>
</dbReference>
<feature type="region of interest" description="Disordered" evidence="1">
    <location>
        <begin position="129"/>
        <end position="228"/>
    </location>
</feature>
<name>A0A843V6Y6_COLES</name>
<dbReference type="PANTHER" id="PTHR10621">
    <property type="entry name" value="UV EXCISION REPAIR PROTEIN RAD23"/>
    <property type="match status" value="1"/>
</dbReference>
<feature type="compositionally biased region" description="Low complexity" evidence="1">
    <location>
        <begin position="48"/>
        <end position="64"/>
    </location>
</feature>
<feature type="region of interest" description="Disordered" evidence="1">
    <location>
        <begin position="1"/>
        <end position="64"/>
    </location>
</feature>
<dbReference type="InterPro" id="IPR009060">
    <property type="entry name" value="UBA-like_sf"/>
</dbReference>
<feature type="non-terminal residue" evidence="3">
    <location>
        <position position="1"/>
    </location>
</feature>
<dbReference type="Gene3D" id="1.10.8.10">
    <property type="entry name" value="DNA helicase RuvA subunit, C-terminal domain"/>
    <property type="match status" value="1"/>
</dbReference>
<dbReference type="GO" id="GO:0043161">
    <property type="term" value="P:proteasome-mediated ubiquitin-dependent protein catabolic process"/>
    <property type="evidence" value="ECO:0007669"/>
    <property type="project" value="TreeGrafter"/>
</dbReference>
<dbReference type="AlphaFoldDB" id="A0A843V6Y6"/>
<keyword evidence="4" id="KW-1185">Reference proteome</keyword>
<dbReference type="PANTHER" id="PTHR10621:SF0">
    <property type="entry name" value="UV EXCISION REPAIR PROTEIN RAD23"/>
    <property type="match status" value="1"/>
</dbReference>
<evidence type="ECO:0000259" key="2">
    <source>
        <dbReference type="PROSITE" id="PS50030"/>
    </source>
</evidence>
<dbReference type="PROSITE" id="PS50030">
    <property type="entry name" value="UBA"/>
    <property type="match status" value="1"/>
</dbReference>
<protein>
    <recommendedName>
        <fullName evidence="2">UBA domain-containing protein</fullName>
    </recommendedName>
</protein>
<dbReference type="Proteomes" id="UP000652761">
    <property type="component" value="Unassembled WGS sequence"/>
</dbReference>